<dbReference type="EMBL" id="VFIO01000011">
    <property type="protein sequence ID" value="TWR86658.1"/>
    <property type="molecule type" value="Genomic_DNA"/>
</dbReference>
<evidence type="ECO:0000313" key="2">
    <source>
        <dbReference type="EMBL" id="TWR86658.1"/>
    </source>
</evidence>
<dbReference type="InterPro" id="IPR021136">
    <property type="entry name" value="Flagellar_hook_control-like_C"/>
</dbReference>
<dbReference type="Proteomes" id="UP000318428">
    <property type="component" value="Unassembled WGS sequence"/>
</dbReference>
<reference evidence="2 3" key="1">
    <citation type="submission" date="2019-06" db="EMBL/GenBank/DDBJ databases">
        <title>Pseudomonas bimorpha sp. nov. isolated from bovine raw milk and skim milk concentrate.</title>
        <authorList>
            <person name="Hofmann K."/>
            <person name="Huptas C."/>
            <person name="Doll E."/>
            <person name="Scherer S."/>
            <person name="Wenning M."/>
        </authorList>
    </citation>
    <scope>NUCLEOTIDE SEQUENCE [LARGE SCALE GENOMIC DNA]</scope>
    <source>
        <strain evidence="2 3">DSM 108989</strain>
    </source>
</reference>
<keyword evidence="3" id="KW-1185">Reference proteome</keyword>
<keyword evidence="2" id="KW-0282">Flagellum</keyword>
<organism evidence="2 3">
    <name type="scientific">Pseudomonas saxonica</name>
    <dbReference type="NCBI Taxonomy" id="2600598"/>
    <lineage>
        <taxon>Bacteria</taxon>
        <taxon>Pseudomonadati</taxon>
        <taxon>Pseudomonadota</taxon>
        <taxon>Gammaproteobacteria</taxon>
        <taxon>Pseudomonadales</taxon>
        <taxon>Pseudomonadaceae</taxon>
        <taxon>Pseudomonas</taxon>
    </lineage>
</organism>
<dbReference type="InterPro" id="IPR038610">
    <property type="entry name" value="FliK-like_C_sf"/>
</dbReference>
<keyword evidence="2" id="KW-0969">Cilium</keyword>
<proteinExistence type="predicted"/>
<dbReference type="CDD" id="cd17470">
    <property type="entry name" value="T3SS_Flik_C"/>
    <property type="match status" value="1"/>
</dbReference>
<dbReference type="Pfam" id="PF02120">
    <property type="entry name" value="Flg_hook"/>
    <property type="match status" value="1"/>
</dbReference>
<dbReference type="RefSeq" id="WP_146387244.1">
    <property type="nucleotide sequence ID" value="NZ_VFIO01000011.1"/>
</dbReference>
<name>A0ABY3GCN1_9PSED</name>
<dbReference type="PANTHER" id="PTHR37533">
    <property type="entry name" value="FLAGELLAR HOOK-LENGTH CONTROL PROTEIN"/>
    <property type="match status" value="1"/>
</dbReference>
<dbReference type="PANTHER" id="PTHR37533:SF2">
    <property type="entry name" value="FLAGELLAR HOOK-LENGTH CONTROL PROTEIN"/>
    <property type="match status" value="1"/>
</dbReference>
<evidence type="ECO:0000259" key="1">
    <source>
        <dbReference type="Pfam" id="PF02120"/>
    </source>
</evidence>
<evidence type="ECO:0000313" key="3">
    <source>
        <dbReference type="Proteomes" id="UP000318428"/>
    </source>
</evidence>
<dbReference type="InterPro" id="IPR052563">
    <property type="entry name" value="FliK"/>
</dbReference>
<accession>A0ABY3GCN1</accession>
<feature type="domain" description="Flagellar hook-length control protein-like C-terminal" evidence="1">
    <location>
        <begin position="240"/>
        <end position="320"/>
    </location>
</feature>
<protein>
    <submittedName>
        <fullName evidence="2">Flagellar hook-length control protein FliK</fullName>
    </submittedName>
</protein>
<sequence length="359" mass="37623">MSASLSLLGGFSPLAAQLGPDAGVEGASEALAQWVDVIQAPELELPLPLIEMPAGQAQAPDQAEQAPAVELLADPQQWLLMMLNQQAVNVQARDSNAAAAPPLSSARVLTRLAAGAGVMQGLNEPLPLPDAPLMPGRAKQAEGERMALSLDSHVLTAGRGGAPAPVMTAATAVINALAEGQGAGLSNAGAVSAEQVDATVTQPVLTGSTATSEPVLERGLKLVAPQARWGEQMLNALRETVEIQVQQRFQQATIRLDPPELGSLEIFISHESGRLSVHISAAQTEVARLLAHSSERMRQELVQQNLLHVDVQVSSDSRGQSSREQARQQHEPAIAQAIEDAQMPDSVPKGYGSDVLVTV</sequence>
<dbReference type="Gene3D" id="3.30.750.140">
    <property type="match status" value="1"/>
</dbReference>
<comment type="caution">
    <text evidence="2">The sequence shown here is derived from an EMBL/GenBank/DDBJ whole genome shotgun (WGS) entry which is preliminary data.</text>
</comment>
<keyword evidence="2" id="KW-0966">Cell projection</keyword>
<gene>
    <name evidence="2" type="ORF">FJD38_20710</name>
</gene>